<feature type="transmembrane region" description="Helical" evidence="1">
    <location>
        <begin position="20"/>
        <end position="43"/>
    </location>
</feature>
<keyword evidence="1" id="KW-0812">Transmembrane</keyword>
<feature type="transmembrane region" description="Helical" evidence="1">
    <location>
        <begin position="49"/>
        <end position="71"/>
    </location>
</feature>
<protein>
    <submittedName>
        <fullName evidence="2">Uncharacterized protein</fullName>
    </submittedName>
</protein>
<keyword evidence="1" id="KW-1133">Transmembrane helix</keyword>
<organism evidence="2">
    <name type="scientific">Candidatus Kentrum sp. FW</name>
    <dbReference type="NCBI Taxonomy" id="2126338"/>
    <lineage>
        <taxon>Bacteria</taxon>
        <taxon>Pseudomonadati</taxon>
        <taxon>Pseudomonadota</taxon>
        <taxon>Gammaproteobacteria</taxon>
        <taxon>Candidatus Kentrum</taxon>
    </lineage>
</organism>
<proteinExistence type="predicted"/>
<accession>A0A450S2G5</accession>
<reference evidence="2" key="1">
    <citation type="submission" date="2019-02" db="EMBL/GenBank/DDBJ databases">
        <authorList>
            <person name="Gruber-Vodicka R. H."/>
            <person name="Seah K. B. B."/>
        </authorList>
    </citation>
    <scope>NUCLEOTIDE SEQUENCE</scope>
    <source>
        <strain evidence="2">BECK_BZ15</strain>
    </source>
</reference>
<dbReference type="AlphaFoldDB" id="A0A450S2G5"/>
<sequence length="108" mass="11625">MEKKHVEKHDIGKSPRSKIWESSFLSGIGGLASVVSVLFSVVGDFSSHHLFAAIGIVVAAIFLTVGFTFILSRGERGLSSIGKLKNDLVSAYLNALERSTLNPKGRQP</sequence>
<name>A0A450S2G5_9GAMM</name>
<evidence type="ECO:0000256" key="1">
    <source>
        <dbReference type="SAM" id="Phobius"/>
    </source>
</evidence>
<dbReference type="EMBL" id="CAADEW010000011">
    <property type="protein sequence ID" value="VFJ45834.1"/>
    <property type="molecule type" value="Genomic_DNA"/>
</dbReference>
<gene>
    <name evidence="2" type="ORF">BECKFW1821A_GA0114235_101120</name>
</gene>
<evidence type="ECO:0000313" key="2">
    <source>
        <dbReference type="EMBL" id="VFJ45834.1"/>
    </source>
</evidence>
<keyword evidence="1" id="KW-0472">Membrane</keyword>